<evidence type="ECO:0000313" key="2">
    <source>
        <dbReference type="EMBL" id="VUZ51742.1"/>
    </source>
</evidence>
<proteinExistence type="predicted"/>
<accession>A0A564YWW6</accession>
<evidence type="ECO:0000313" key="3">
    <source>
        <dbReference type="Proteomes" id="UP000321570"/>
    </source>
</evidence>
<reference evidence="2 3" key="1">
    <citation type="submission" date="2019-07" db="EMBL/GenBank/DDBJ databases">
        <authorList>
            <person name="Jastrzebski P J."/>
            <person name="Paukszto L."/>
            <person name="Jastrzebski P J."/>
        </authorList>
    </citation>
    <scope>NUCLEOTIDE SEQUENCE [LARGE SCALE GENOMIC DNA]</scope>
    <source>
        <strain evidence="2 3">WMS-il1</strain>
    </source>
</reference>
<dbReference type="Proteomes" id="UP000321570">
    <property type="component" value="Unassembled WGS sequence"/>
</dbReference>
<dbReference type="EMBL" id="CABIJS010000444">
    <property type="protein sequence ID" value="VUZ51742.1"/>
    <property type="molecule type" value="Genomic_DNA"/>
</dbReference>
<name>A0A564YWW6_HYMDI</name>
<gene>
    <name evidence="2" type="ORF">WMSIL1_LOCUS10427</name>
</gene>
<protein>
    <submittedName>
        <fullName evidence="2">Uncharacterized protein</fullName>
    </submittedName>
</protein>
<evidence type="ECO:0000256" key="1">
    <source>
        <dbReference type="SAM" id="MobiDB-lite"/>
    </source>
</evidence>
<sequence length="105" mass="12022">MKTFITIYHIFILGLRSPCYAVIRPRLLSLLHKEPDVNKSRRGSESAAGPLTFNEAEPEQQEGINSNEAELWHVNINTGSDSNAVRLYVSMRCETIFQERMILKE</sequence>
<organism evidence="2 3">
    <name type="scientific">Hymenolepis diminuta</name>
    <name type="common">Rat tapeworm</name>
    <dbReference type="NCBI Taxonomy" id="6216"/>
    <lineage>
        <taxon>Eukaryota</taxon>
        <taxon>Metazoa</taxon>
        <taxon>Spiralia</taxon>
        <taxon>Lophotrochozoa</taxon>
        <taxon>Platyhelminthes</taxon>
        <taxon>Cestoda</taxon>
        <taxon>Eucestoda</taxon>
        <taxon>Cyclophyllidea</taxon>
        <taxon>Hymenolepididae</taxon>
        <taxon>Hymenolepis</taxon>
    </lineage>
</organism>
<dbReference type="AlphaFoldDB" id="A0A564YWW6"/>
<keyword evidence="3" id="KW-1185">Reference proteome</keyword>
<feature type="region of interest" description="Disordered" evidence="1">
    <location>
        <begin position="36"/>
        <end position="64"/>
    </location>
</feature>